<feature type="region of interest" description="Disordered" evidence="10">
    <location>
        <begin position="645"/>
        <end position="801"/>
    </location>
</feature>
<feature type="signal peptide" evidence="11">
    <location>
        <begin position="1"/>
        <end position="29"/>
    </location>
</feature>
<evidence type="ECO:0000313" key="13">
    <source>
        <dbReference type="EMBL" id="EAZ07710.1"/>
    </source>
</evidence>
<dbReference type="Pfam" id="PF07983">
    <property type="entry name" value="X8"/>
    <property type="match status" value="1"/>
</dbReference>
<dbReference type="Gene3D" id="1.20.58.1040">
    <property type="match status" value="1"/>
</dbReference>
<reference evidence="13 14" key="1">
    <citation type="journal article" date="2005" name="PLoS Biol.">
        <title>The genomes of Oryza sativa: a history of duplications.</title>
        <authorList>
            <person name="Yu J."/>
            <person name="Wang J."/>
            <person name="Lin W."/>
            <person name="Li S."/>
            <person name="Li H."/>
            <person name="Zhou J."/>
            <person name="Ni P."/>
            <person name="Dong W."/>
            <person name="Hu S."/>
            <person name="Zeng C."/>
            <person name="Zhang J."/>
            <person name="Zhang Y."/>
            <person name="Li R."/>
            <person name="Xu Z."/>
            <person name="Li S."/>
            <person name="Li X."/>
            <person name="Zheng H."/>
            <person name="Cong L."/>
            <person name="Lin L."/>
            <person name="Yin J."/>
            <person name="Geng J."/>
            <person name="Li G."/>
            <person name="Shi J."/>
            <person name="Liu J."/>
            <person name="Lv H."/>
            <person name="Li J."/>
            <person name="Wang J."/>
            <person name="Deng Y."/>
            <person name="Ran L."/>
            <person name="Shi X."/>
            <person name="Wang X."/>
            <person name="Wu Q."/>
            <person name="Li C."/>
            <person name="Ren X."/>
            <person name="Wang J."/>
            <person name="Wang X."/>
            <person name="Li D."/>
            <person name="Liu D."/>
            <person name="Zhang X."/>
            <person name="Ji Z."/>
            <person name="Zhao W."/>
            <person name="Sun Y."/>
            <person name="Zhang Z."/>
            <person name="Bao J."/>
            <person name="Han Y."/>
            <person name="Dong L."/>
            <person name="Ji J."/>
            <person name="Chen P."/>
            <person name="Wu S."/>
            <person name="Liu J."/>
            <person name="Xiao Y."/>
            <person name="Bu D."/>
            <person name="Tan J."/>
            <person name="Yang L."/>
            <person name="Ye C."/>
            <person name="Zhang J."/>
            <person name="Xu J."/>
            <person name="Zhou Y."/>
            <person name="Yu Y."/>
            <person name="Zhang B."/>
            <person name="Zhuang S."/>
            <person name="Wei H."/>
            <person name="Liu B."/>
            <person name="Lei M."/>
            <person name="Yu H."/>
            <person name="Li Y."/>
            <person name="Xu H."/>
            <person name="Wei S."/>
            <person name="He X."/>
            <person name="Fang L."/>
            <person name="Zhang Z."/>
            <person name="Zhang Y."/>
            <person name="Huang X."/>
            <person name="Su Z."/>
            <person name="Tong W."/>
            <person name="Li J."/>
            <person name="Tong Z."/>
            <person name="Li S."/>
            <person name="Ye J."/>
            <person name="Wang L."/>
            <person name="Fang L."/>
            <person name="Lei T."/>
            <person name="Chen C."/>
            <person name="Chen H."/>
            <person name="Xu Z."/>
            <person name="Li H."/>
            <person name="Huang H."/>
            <person name="Zhang F."/>
            <person name="Xu H."/>
            <person name="Li N."/>
            <person name="Zhao C."/>
            <person name="Li S."/>
            <person name="Dong L."/>
            <person name="Huang Y."/>
            <person name="Li L."/>
            <person name="Xi Y."/>
            <person name="Qi Q."/>
            <person name="Li W."/>
            <person name="Zhang B."/>
            <person name="Hu W."/>
            <person name="Zhang Y."/>
            <person name="Tian X."/>
            <person name="Jiao Y."/>
            <person name="Liang X."/>
            <person name="Jin J."/>
            <person name="Gao L."/>
            <person name="Zheng W."/>
            <person name="Hao B."/>
            <person name="Liu S."/>
            <person name="Wang W."/>
            <person name="Yuan L."/>
            <person name="Cao M."/>
            <person name="McDermott J."/>
            <person name="Samudrala R."/>
            <person name="Wang J."/>
            <person name="Wong G.K."/>
            <person name="Yang H."/>
        </authorList>
    </citation>
    <scope>NUCLEOTIDE SEQUENCE [LARGE SCALE GENOMIC DNA]</scope>
    <source>
        <strain evidence="14">cv. 93-11</strain>
    </source>
</reference>
<feature type="compositionally biased region" description="Basic residues" evidence="10">
    <location>
        <begin position="534"/>
        <end position="550"/>
    </location>
</feature>
<dbReference type="GO" id="GO:0005975">
    <property type="term" value="P:carbohydrate metabolic process"/>
    <property type="evidence" value="ECO:0007669"/>
    <property type="project" value="InterPro"/>
</dbReference>
<evidence type="ECO:0000256" key="8">
    <source>
        <dbReference type="RuleBase" id="RU004335"/>
    </source>
</evidence>
<feature type="chain" id="PRO_5002648925" description="glucan endo-1,3-beta-D-glucosidase" evidence="11">
    <location>
        <begin position="30"/>
        <end position="1020"/>
    </location>
</feature>
<feature type="compositionally biased region" description="Polar residues" evidence="10">
    <location>
        <begin position="892"/>
        <end position="906"/>
    </location>
</feature>
<dbReference type="PROSITE" id="PS00587">
    <property type="entry name" value="GLYCOSYL_HYDROL_F17"/>
    <property type="match status" value="1"/>
</dbReference>
<dbReference type="InterPro" id="IPR044965">
    <property type="entry name" value="Glyco_hydro_17_plant"/>
</dbReference>
<dbReference type="FunFam" id="3.20.20.80:FF:000005">
    <property type="entry name" value="Glucan endo-1,3-beta-glucosidase 14"/>
    <property type="match status" value="1"/>
</dbReference>
<evidence type="ECO:0000256" key="1">
    <source>
        <dbReference type="ARBA" id="ARBA00000382"/>
    </source>
</evidence>
<evidence type="ECO:0000259" key="12">
    <source>
        <dbReference type="SMART" id="SM00768"/>
    </source>
</evidence>
<feature type="region of interest" description="Disordered" evidence="10">
    <location>
        <begin position="503"/>
        <end position="571"/>
    </location>
</feature>
<evidence type="ECO:0000256" key="7">
    <source>
        <dbReference type="ARBA" id="ARBA00023295"/>
    </source>
</evidence>
<feature type="region of interest" description="Disordered" evidence="10">
    <location>
        <begin position="863"/>
        <end position="954"/>
    </location>
</feature>
<dbReference type="InterPro" id="IPR000490">
    <property type="entry name" value="Glyco_hydro_17"/>
</dbReference>
<dbReference type="HOGENOM" id="CLU_296195_0_0_1"/>
<dbReference type="Proteomes" id="UP000007015">
    <property type="component" value="Chromosome 8"/>
</dbReference>
<feature type="compositionally biased region" description="Basic and acidic residues" evidence="10">
    <location>
        <begin position="618"/>
        <end position="628"/>
    </location>
</feature>
<evidence type="ECO:0000256" key="2">
    <source>
        <dbReference type="ARBA" id="ARBA00008773"/>
    </source>
</evidence>
<feature type="compositionally biased region" description="Low complexity" evidence="10">
    <location>
        <begin position="934"/>
        <end position="946"/>
    </location>
</feature>
<dbReference type="AlphaFoldDB" id="A2YX99"/>
<dbReference type="Gramene" id="BGIOSGA026623-TA">
    <property type="protein sequence ID" value="BGIOSGA026623-PA"/>
    <property type="gene ID" value="BGIOSGA026623"/>
</dbReference>
<feature type="compositionally biased region" description="Polar residues" evidence="10">
    <location>
        <begin position="704"/>
        <end position="714"/>
    </location>
</feature>
<feature type="compositionally biased region" description="Basic and acidic residues" evidence="10">
    <location>
        <begin position="773"/>
        <end position="801"/>
    </location>
</feature>
<feature type="domain" description="X8" evidence="12">
    <location>
        <begin position="384"/>
        <end position="472"/>
    </location>
</feature>
<comment type="similarity">
    <text evidence="2 8">Belongs to the glycosyl hydrolase 17 family.</text>
</comment>
<dbReference type="Pfam" id="PF00332">
    <property type="entry name" value="Glyco_hydro_17"/>
    <property type="match status" value="1"/>
</dbReference>
<gene>
    <name evidence="13" type="ORF">OsI_29967</name>
</gene>
<comment type="catalytic activity">
    <reaction evidence="1">
        <text>Hydrolysis of (1-&gt;3)-beta-D-glucosidic linkages in (1-&gt;3)-beta-D-glucans.</text>
        <dbReference type="EC" id="3.2.1.39"/>
    </reaction>
</comment>
<evidence type="ECO:0000256" key="3">
    <source>
        <dbReference type="ARBA" id="ARBA00012780"/>
    </source>
</evidence>
<dbReference type="SMART" id="SM00768">
    <property type="entry name" value="X8"/>
    <property type="match status" value="1"/>
</dbReference>
<feature type="compositionally biased region" description="Basic and acidic residues" evidence="10">
    <location>
        <begin position="516"/>
        <end position="533"/>
    </location>
</feature>
<keyword evidence="7 9" id="KW-0326">Glycosidase</keyword>
<dbReference type="PANTHER" id="PTHR32227">
    <property type="entry name" value="GLUCAN ENDO-1,3-BETA-GLUCOSIDASE BG1-RELATED-RELATED"/>
    <property type="match status" value="1"/>
</dbReference>
<evidence type="ECO:0000256" key="10">
    <source>
        <dbReference type="SAM" id="MobiDB-lite"/>
    </source>
</evidence>
<feature type="compositionally biased region" description="Polar residues" evidence="10">
    <location>
        <begin position="682"/>
        <end position="693"/>
    </location>
</feature>
<evidence type="ECO:0000313" key="14">
    <source>
        <dbReference type="Proteomes" id="UP000007015"/>
    </source>
</evidence>
<keyword evidence="5 9" id="KW-0378">Hydrolase</keyword>
<feature type="region of interest" description="Disordered" evidence="10">
    <location>
        <begin position="602"/>
        <end position="628"/>
    </location>
</feature>
<proteinExistence type="inferred from homology"/>
<sequence>MSSSSLAAAAAAAFLLAVAMSCHCHVARGWGGLGVNYGTVADDLPTAARSVELLRAAGAGAVRIYDANADILRALAGTGVPVSVTVPNDAIPSLAAAASPAAVDEWVARNLAPHIPAARVLCLLVGNEVLSDRATAGTAWPSLVPAMANLRRALSARGLGRVKVGTTLAMDALGTSYPPSAGAFRDDIAGAVVRPLLEFLNATGSYYFVDAYPYFAWAANHRSISLDYALFQGEASTHYVDPGTGLTYTNLFDQMLDAVVAAMARLGYGNVKLAVSETGWPTAGDADELGANVHNAATYNRNLAARMAKNPGTPARPGAEIPVFLFSLYNENRKPGPGTERHWGLYYPNATWVYEVDLAGRRPAASYPPLAPTPPAPDQDGTPVWCVLAGGGGEAANETAVAAAVEYACRQRSGTCAAIEAGGECNQPDTLAAHASYAFNAYWQLFRKAGGTCYFNGLAEKTTIDPTFALRSKHAKPFVNLQCDRAVPSLVEFRVSALNCAQKQNGKHKEKKHKKESKERRGRERKEKNSDRRKDKHSKKHKREKHKDKRKNKDDDRYTNQTLEKATLRNADLDNGRLKEKIQHEAVKDIKPANELVTQILDQEGSKGKKRSLSSVIEKSRQPTHLNHEMIEKKYSVAYDCASLGSKPRLQNGRSLQVGSAEKHSNTNRKHSHNRMDRPQRNTEGTSTITTVVSGAESAPNGVVTPSPNSLQRTEQVDQDPVVSSHFPSRNSDSMSPRGLMEIRNGNNSDFQIRMDRQSVHSKAGAVKRKGKTKELKSNDHKYVEDKDRDRLANERKTKDRIEEKEKVGKVVVSKQERKELDSLGASKNKIDGLQRQLGQLNEEFTSDDVKKRKDAEANSSLLVAEHSMQMNKLPRISPTDPRTNCEILDYSQGSGPSSPVGTNTYKADRFQDSKECYNNGVTGSHHLKEPKTSVSSSNHGSSQVSPKPPHPDAKYLGQVYSIPAMDDWSKCIDQSWLLSRGSVDWKSEILEAAESPRVWAEARLIDSADVVALPYVVPL</sequence>
<organism evidence="13 14">
    <name type="scientific">Oryza sativa subsp. indica</name>
    <name type="common">Rice</name>
    <dbReference type="NCBI Taxonomy" id="39946"/>
    <lineage>
        <taxon>Eukaryota</taxon>
        <taxon>Viridiplantae</taxon>
        <taxon>Streptophyta</taxon>
        <taxon>Embryophyta</taxon>
        <taxon>Tracheophyta</taxon>
        <taxon>Spermatophyta</taxon>
        <taxon>Magnoliopsida</taxon>
        <taxon>Liliopsida</taxon>
        <taxon>Poales</taxon>
        <taxon>Poaceae</taxon>
        <taxon>BOP clade</taxon>
        <taxon>Oryzoideae</taxon>
        <taxon>Oryzeae</taxon>
        <taxon>Oryzinae</taxon>
        <taxon>Oryza</taxon>
        <taxon>Oryza sativa</taxon>
    </lineage>
</organism>
<accession>A2YX99</accession>
<keyword evidence="4 11" id="KW-0732">Signal</keyword>
<evidence type="ECO:0000256" key="4">
    <source>
        <dbReference type="ARBA" id="ARBA00022729"/>
    </source>
</evidence>
<protein>
    <recommendedName>
        <fullName evidence="3">glucan endo-1,3-beta-D-glucosidase</fullName>
        <ecNumber evidence="3">3.2.1.39</ecNumber>
    </recommendedName>
</protein>
<feature type="compositionally biased region" description="Basic and acidic residues" evidence="10">
    <location>
        <begin position="907"/>
        <end position="916"/>
    </location>
</feature>
<keyword evidence="6" id="KW-1015">Disulfide bond</keyword>
<evidence type="ECO:0000256" key="9">
    <source>
        <dbReference type="RuleBase" id="RU004336"/>
    </source>
</evidence>
<dbReference type="Gene3D" id="3.20.20.80">
    <property type="entry name" value="Glycosidases"/>
    <property type="match status" value="1"/>
</dbReference>
<feature type="compositionally biased region" description="Polar residues" evidence="10">
    <location>
        <begin position="726"/>
        <end position="735"/>
    </location>
</feature>
<dbReference type="SUPFAM" id="SSF51445">
    <property type="entry name" value="(Trans)glycosidases"/>
    <property type="match status" value="1"/>
</dbReference>
<dbReference type="InterPro" id="IPR012946">
    <property type="entry name" value="X8"/>
</dbReference>
<keyword evidence="14" id="KW-1185">Reference proteome</keyword>
<dbReference type="EMBL" id="CM000133">
    <property type="protein sequence ID" value="EAZ07710.1"/>
    <property type="molecule type" value="Genomic_DNA"/>
</dbReference>
<name>A2YX99_ORYSI</name>
<dbReference type="GO" id="GO:0042973">
    <property type="term" value="F:glucan endo-1,3-beta-D-glucosidase activity"/>
    <property type="evidence" value="ECO:0007669"/>
    <property type="project" value="UniProtKB-EC"/>
</dbReference>
<dbReference type="InterPro" id="IPR017853">
    <property type="entry name" value="GH"/>
</dbReference>
<evidence type="ECO:0000256" key="5">
    <source>
        <dbReference type="ARBA" id="ARBA00022801"/>
    </source>
</evidence>
<evidence type="ECO:0000256" key="6">
    <source>
        <dbReference type="ARBA" id="ARBA00023157"/>
    </source>
</evidence>
<evidence type="ECO:0000256" key="11">
    <source>
        <dbReference type="SAM" id="SignalP"/>
    </source>
</evidence>
<dbReference type="EC" id="3.2.1.39" evidence="3"/>
<dbReference type="STRING" id="39946.A2YX99"/>
<feature type="compositionally biased region" description="Basic residues" evidence="10">
    <location>
        <begin position="505"/>
        <end position="515"/>
    </location>
</feature>